<dbReference type="GO" id="GO:0046872">
    <property type="term" value="F:metal ion binding"/>
    <property type="evidence" value="ECO:0007669"/>
    <property type="project" value="UniProtKB-KW"/>
</dbReference>
<dbReference type="AlphaFoldDB" id="A0A8T2T5I6"/>
<dbReference type="EMBL" id="CM035420">
    <property type="protein sequence ID" value="KAH7404199.1"/>
    <property type="molecule type" value="Genomic_DNA"/>
</dbReference>
<evidence type="ECO:0000256" key="7">
    <source>
        <dbReference type="ARBA" id="ARBA00022801"/>
    </source>
</evidence>
<accession>A0A8T2T5I6</accession>
<dbReference type="InterPro" id="IPR011809">
    <property type="entry name" value="His_9_proposed"/>
</dbReference>
<dbReference type="Proteomes" id="UP000825935">
    <property type="component" value="Chromosome 15"/>
</dbReference>
<feature type="binding site" evidence="12">
    <location>
        <position position="170"/>
    </location>
    <ligand>
        <name>Mg(2+)</name>
        <dbReference type="ChEBI" id="CHEBI:18420"/>
        <label>1</label>
        <note>catalytic</note>
    </ligand>
</feature>
<dbReference type="PANTHER" id="PTHR43200">
    <property type="entry name" value="PHOSPHATASE"/>
    <property type="match status" value="1"/>
</dbReference>
<evidence type="ECO:0000256" key="12">
    <source>
        <dbReference type="PIRSR" id="PIRSR600760-2"/>
    </source>
</evidence>
<dbReference type="InterPro" id="IPR051090">
    <property type="entry name" value="Inositol_monoP_superfamily"/>
</dbReference>
<dbReference type="SUPFAM" id="SSF56655">
    <property type="entry name" value="Carbohydrate phosphatase"/>
    <property type="match status" value="1"/>
</dbReference>
<keyword evidence="5" id="KW-0028">Amino-acid biosynthesis</keyword>
<gene>
    <name evidence="13" type="ORF">KP509_15G014900</name>
</gene>
<evidence type="ECO:0000256" key="1">
    <source>
        <dbReference type="ARBA" id="ARBA00001946"/>
    </source>
</evidence>
<dbReference type="EC" id="3.1.3.15" evidence="4"/>
<evidence type="ECO:0000256" key="2">
    <source>
        <dbReference type="ARBA" id="ARBA00004970"/>
    </source>
</evidence>
<evidence type="ECO:0000256" key="8">
    <source>
        <dbReference type="ARBA" id="ARBA00022842"/>
    </source>
</evidence>
<evidence type="ECO:0000256" key="9">
    <source>
        <dbReference type="ARBA" id="ARBA00023102"/>
    </source>
</evidence>
<keyword evidence="8 12" id="KW-0460">Magnesium</keyword>
<dbReference type="GO" id="GO:0000105">
    <property type="term" value="P:L-histidine biosynthetic process"/>
    <property type="evidence" value="ECO:0007669"/>
    <property type="project" value="UniProtKB-KW"/>
</dbReference>
<evidence type="ECO:0000256" key="10">
    <source>
        <dbReference type="ARBA" id="ARBA00033209"/>
    </source>
</evidence>
<evidence type="ECO:0000256" key="5">
    <source>
        <dbReference type="ARBA" id="ARBA00022605"/>
    </source>
</evidence>
<organism evidence="13 14">
    <name type="scientific">Ceratopteris richardii</name>
    <name type="common">Triangle waterfern</name>
    <dbReference type="NCBI Taxonomy" id="49495"/>
    <lineage>
        <taxon>Eukaryota</taxon>
        <taxon>Viridiplantae</taxon>
        <taxon>Streptophyta</taxon>
        <taxon>Embryophyta</taxon>
        <taxon>Tracheophyta</taxon>
        <taxon>Polypodiopsida</taxon>
        <taxon>Polypodiidae</taxon>
        <taxon>Polypodiales</taxon>
        <taxon>Pteridineae</taxon>
        <taxon>Pteridaceae</taxon>
        <taxon>Parkerioideae</taxon>
        <taxon>Ceratopteris</taxon>
    </lineage>
</organism>
<sequence>MEACLGTGMHGSYTPGSTCKNAYIAVPYGHSRNALFGAHDCRLSAPLSVAKKASTNIFTHLKDGKRSFALFAAAEALGEKTASPSVDEFLELAHQLADVAGDILRKHFRQRIEIKDKEDKSPVTIADQEAEEAMRLLISKQFPSHAVFGEEWGLTSKMDYFEYVWVLDPIDGTKSFITGKPVFGTLISLVFKGVPIIGIIDQPILHERWVGVKGRKSLLNGKEIETRPCTSISNAYMYTTSPHLFSGAAAEAFLRIKDKVKVPLYGCDCYAFGLLASGFVDLAIESGVKPYDFLALIPVVEGAGGKFTDWKGQKVEWWPSGDDIAQGTDVIAAGDVRVHEAALEVLGFHQ</sequence>
<dbReference type="PROSITE" id="PS00629">
    <property type="entry name" value="IMP_1"/>
    <property type="match status" value="1"/>
</dbReference>
<evidence type="ECO:0000256" key="3">
    <source>
        <dbReference type="ARBA" id="ARBA00009759"/>
    </source>
</evidence>
<evidence type="ECO:0000256" key="6">
    <source>
        <dbReference type="ARBA" id="ARBA00022723"/>
    </source>
</evidence>
<comment type="caution">
    <text evidence="13">The sequence shown here is derived from an EMBL/GenBank/DDBJ whole genome shotgun (WGS) entry which is preliminary data.</text>
</comment>
<proteinExistence type="inferred from homology"/>
<dbReference type="OrthoDB" id="10254945at2759"/>
<feature type="binding site" evidence="12">
    <location>
        <position position="171"/>
    </location>
    <ligand>
        <name>Mg(2+)</name>
        <dbReference type="ChEBI" id="CHEBI:18420"/>
        <label>1</label>
        <note>catalytic</note>
    </ligand>
</feature>
<comment type="pathway">
    <text evidence="2">Amino-acid biosynthesis; L-histidine biosynthesis; L-histidine from 5-phospho-alpha-D-ribose 1-diphosphate: step 8/9.</text>
</comment>
<keyword evidence="7" id="KW-0378">Hydrolase</keyword>
<keyword evidence="9" id="KW-0368">Histidine biosynthesis</keyword>
<feature type="binding site" evidence="12">
    <location>
        <position position="150"/>
    </location>
    <ligand>
        <name>Mg(2+)</name>
        <dbReference type="ChEBI" id="CHEBI:18420"/>
        <label>1</label>
        <note>catalytic</note>
    </ligand>
</feature>
<evidence type="ECO:0000256" key="4">
    <source>
        <dbReference type="ARBA" id="ARBA00013085"/>
    </source>
</evidence>
<dbReference type="GO" id="GO:0004401">
    <property type="term" value="F:histidinol-phosphatase activity"/>
    <property type="evidence" value="ECO:0007669"/>
    <property type="project" value="UniProtKB-EC"/>
</dbReference>
<keyword evidence="6 12" id="KW-0479">Metal-binding</keyword>
<evidence type="ECO:0000313" key="13">
    <source>
        <dbReference type="EMBL" id="KAH7404199.1"/>
    </source>
</evidence>
<feature type="binding site" evidence="12">
    <location>
        <position position="292"/>
    </location>
    <ligand>
        <name>Mg(2+)</name>
        <dbReference type="ChEBI" id="CHEBI:18420"/>
        <label>1</label>
        <note>catalytic</note>
    </ligand>
</feature>
<dbReference type="CDD" id="cd01641">
    <property type="entry name" value="Bacterial_IMPase_like_1"/>
    <property type="match status" value="1"/>
</dbReference>
<dbReference type="InterPro" id="IPR020583">
    <property type="entry name" value="Inositol_monoP_metal-BS"/>
</dbReference>
<dbReference type="PANTHER" id="PTHR43200:SF6">
    <property type="entry name" value="3'(2'),5'-BISPHOSPHATE NUCLEOTIDASE"/>
    <property type="match status" value="1"/>
</dbReference>
<reference evidence="13" key="1">
    <citation type="submission" date="2021-08" db="EMBL/GenBank/DDBJ databases">
        <title>WGS assembly of Ceratopteris richardii.</title>
        <authorList>
            <person name="Marchant D.B."/>
            <person name="Chen G."/>
            <person name="Jenkins J."/>
            <person name="Shu S."/>
            <person name="Leebens-Mack J."/>
            <person name="Grimwood J."/>
            <person name="Schmutz J."/>
            <person name="Soltis P."/>
            <person name="Soltis D."/>
            <person name="Chen Z.-H."/>
        </authorList>
    </citation>
    <scope>NUCLEOTIDE SEQUENCE</scope>
    <source>
        <strain evidence="13">Whitten #5841</strain>
        <tissue evidence="13">Leaf</tissue>
    </source>
</reference>
<dbReference type="Gene3D" id="3.30.540.10">
    <property type="entry name" value="Fructose-1,6-Bisphosphatase, subunit A, domain 1"/>
    <property type="match status" value="1"/>
</dbReference>
<feature type="binding site" evidence="12">
    <location>
        <position position="168"/>
    </location>
    <ligand>
        <name>Mg(2+)</name>
        <dbReference type="ChEBI" id="CHEBI:18420"/>
        <label>1</label>
        <note>catalytic</note>
    </ligand>
</feature>
<comment type="catalytic activity">
    <reaction evidence="11">
        <text>L-histidinol phosphate + H2O = L-histidinol + phosphate</text>
        <dbReference type="Rhea" id="RHEA:14465"/>
        <dbReference type="ChEBI" id="CHEBI:15377"/>
        <dbReference type="ChEBI" id="CHEBI:43474"/>
        <dbReference type="ChEBI" id="CHEBI:57699"/>
        <dbReference type="ChEBI" id="CHEBI:57980"/>
        <dbReference type="EC" id="3.1.3.15"/>
    </reaction>
</comment>
<comment type="cofactor">
    <cofactor evidence="1 12">
        <name>Mg(2+)</name>
        <dbReference type="ChEBI" id="CHEBI:18420"/>
    </cofactor>
</comment>
<dbReference type="NCBIfam" id="TIGR02067">
    <property type="entry name" value="his_9_HisN"/>
    <property type="match status" value="1"/>
</dbReference>
<protein>
    <recommendedName>
        <fullName evidence="4">histidinol-phosphatase</fullName>
        <ecNumber evidence="4">3.1.3.15</ecNumber>
    </recommendedName>
    <alternativeName>
        <fullName evidence="10">Histidinol-phosphate phosphatase</fullName>
    </alternativeName>
</protein>
<dbReference type="Gene3D" id="3.40.190.80">
    <property type="match status" value="1"/>
</dbReference>
<keyword evidence="14" id="KW-1185">Reference proteome</keyword>
<dbReference type="InterPro" id="IPR000760">
    <property type="entry name" value="Inositol_monophosphatase-like"/>
</dbReference>
<evidence type="ECO:0000256" key="11">
    <source>
        <dbReference type="ARBA" id="ARBA00049158"/>
    </source>
</evidence>
<name>A0A8T2T5I6_CERRI</name>
<dbReference type="FunFam" id="3.40.190.80:FF:000013">
    <property type="entry name" value="Inositol monophosphatase"/>
    <property type="match status" value="1"/>
</dbReference>
<dbReference type="FunFam" id="3.30.540.10:FF:000021">
    <property type="entry name" value="Inositol monophosphatase"/>
    <property type="match status" value="1"/>
</dbReference>
<dbReference type="Pfam" id="PF00459">
    <property type="entry name" value="Inositol_P"/>
    <property type="match status" value="1"/>
</dbReference>
<dbReference type="OMA" id="AYGDFWS"/>
<dbReference type="PRINTS" id="PR00377">
    <property type="entry name" value="IMPHPHTASES"/>
</dbReference>
<comment type="similarity">
    <text evidence="3">Belongs to the inositol monophosphatase superfamily.</text>
</comment>
<evidence type="ECO:0000313" key="14">
    <source>
        <dbReference type="Proteomes" id="UP000825935"/>
    </source>
</evidence>